<accession>A0A517QNM7</accession>
<dbReference type="GO" id="GO:1990281">
    <property type="term" value="C:efflux pump complex"/>
    <property type="evidence" value="ECO:0007669"/>
    <property type="project" value="TreeGrafter"/>
</dbReference>
<proteinExistence type="predicted"/>
<feature type="region of interest" description="Disordered" evidence="1">
    <location>
        <begin position="349"/>
        <end position="370"/>
    </location>
</feature>
<dbReference type="SUPFAM" id="SSF111369">
    <property type="entry name" value="HlyD-like secretion proteins"/>
    <property type="match status" value="1"/>
</dbReference>
<dbReference type="GO" id="GO:0015562">
    <property type="term" value="F:efflux transmembrane transporter activity"/>
    <property type="evidence" value="ECO:0007669"/>
    <property type="project" value="TreeGrafter"/>
</dbReference>
<sequence precursor="true">MIKFSAFQPIYHCAMLSALSLWAFGNFPSEAYGQNAEDAPQGVSIERAALSLIAPEKFRVPLEVSPVRTLPVVSPMDGVVRDVFVKVGDSIQEQMEIIRLDSQVFAMELKRAQAVHEVAKIALAQATEPKAKQLLEAKLNVAKRELELAAFRSGQTILRTGLSGTVTELFVTPGQFVRAGDLLAKVVDPTQLYVQIPAERGSIEVGKTVPLTIEDQTADATVEAILPPLPEFNPLRELFVSVATARLVIDSKDGRFTPGQSVVSKMVPKFPVAEIQILALKTDTETPDSERMVQVIRDGFVRTIPVQVLGQVGQTHIFVSGRFSPNDELIISSSQSLEDGSWVRPMLLETNAPENPTRTPSPAPAPRTGF</sequence>
<feature type="chain" id="PRO_5021883721" evidence="2">
    <location>
        <begin position="32"/>
        <end position="370"/>
    </location>
</feature>
<dbReference type="Proteomes" id="UP000315724">
    <property type="component" value="Chromosome"/>
</dbReference>
<dbReference type="PANTHER" id="PTHR30469">
    <property type="entry name" value="MULTIDRUG RESISTANCE PROTEIN MDTA"/>
    <property type="match status" value="1"/>
</dbReference>
<feature type="compositionally biased region" description="Pro residues" evidence="1">
    <location>
        <begin position="359"/>
        <end position="370"/>
    </location>
</feature>
<keyword evidence="2" id="KW-0732">Signal</keyword>
<dbReference type="RefSeq" id="WP_145199141.1">
    <property type="nucleotide sequence ID" value="NZ_CP036267.1"/>
</dbReference>
<organism evidence="3 4">
    <name type="scientific">Thalassoglobus polymorphus</name>
    <dbReference type="NCBI Taxonomy" id="2527994"/>
    <lineage>
        <taxon>Bacteria</taxon>
        <taxon>Pseudomonadati</taxon>
        <taxon>Planctomycetota</taxon>
        <taxon>Planctomycetia</taxon>
        <taxon>Planctomycetales</taxon>
        <taxon>Planctomycetaceae</taxon>
        <taxon>Thalassoglobus</taxon>
    </lineage>
</organism>
<evidence type="ECO:0000256" key="2">
    <source>
        <dbReference type="SAM" id="SignalP"/>
    </source>
</evidence>
<keyword evidence="4" id="KW-1185">Reference proteome</keyword>
<dbReference type="Gene3D" id="2.40.50.100">
    <property type="match status" value="2"/>
</dbReference>
<evidence type="ECO:0000313" key="3">
    <source>
        <dbReference type="EMBL" id="QDT33204.1"/>
    </source>
</evidence>
<protein>
    <submittedName>
        <fullName evidence="3">Acetyl-CoA carboxylase biotin carboxyl carrier protein subunit</fullName>
    </submittedName>
</protein>
<evidence type="ECO:0000256" key="1">
    <source>
        <dbReference type="SAM" id="MobiDB-lite"/>
    </source>
</evidence>
<dbReference type="OrthoDB" id="9806939at2"/>
<feature type="signal peptide" evidence="2">
    <location>
        <begin position="1"/>
        <end position="31"/>
    </location>
</feature>
<dbReference type="AlphaFoldDB" id="A0A517QNM7"/>
<name>A0A517QNM7_9PLAN</name>
<reference evidence="3 4" key="1">
    <citation type="submission" date="2019-02" db="EMBL/GenBank/DDBJ databases">
        <title>Deep-cultivation of Planctomycetes and their phenomic and genomic characterization uncovers novel biology.</title>
        <authorList>
            <person name="Wiegand S."/>
            <person name="Jogler M."/>
            <person name="Boedeker C."/>
            <person name="Pinto D."/>
            <person name="Vollmers J."/>
            <person name="Rivas-Marin E."/>
            <person name="Kohn T."/>
            <person name="Peeters S.H."/>
            <person name="Heuer A."/>
            <person name="Rast P."/>
            <person name="Oberbeckmann S."/>
            <person name="Bunk B."/>
            <person name="Jeske O."/>
            <person name="Meyerdierks A."/>
            <person name="Storesund J.E."/>
            <person name="Kallscheuer N."/>
            <person name="Luecker S."/>
            <person name="Lage O.M."/>
            <person name="Pohl T."/>
            <person name="Merkel B.J."/>
            <person name="Hornburger P."/>
            <person name="Mueller R.-W."/>
            <person name="Bruemmer F."/>
            <person name="Labrenz M."/>
            <person name="Spormann A.M."/>
            <person name="Op den Camp H."/>
            <person name="Overmann J."/>
            <person name="Amann R."/>
            <person name="Jetten M.S.M."/>
            <person name="Mascher T."/>
            <person name="Medema M.H."/>
            <person name="Devos D.P."/>
            <person name="Kaster A.-K."/>
            <person name="Ovreas L."/>
            <person name="Rohde M."/>
            <person name="Galperin M.Y."/>
            <person name="Jogler C."/>
        </authorList>
    </citation>
    <scope>NUCLEOTIDE SEQUENCE [LARGE SCALE GENOMIC DNA]</scope>
    <source>
        <strain evidence="3 4">Mal48</strain>
    </source>
</reference>
<dbReference type="KEGG" id="tpol:Mal48_24570"/>
<gene>
    <name evidence="3" type="ORF">Mal48_24570</name>
</gene>
<evidence type="ECO:0000313" key="4">
    <source>
        <dbReference type="Proteomes" id="UP000315724"/>
    </source>
</evidence>
<dbReference type="EMBL" id="CP036267">
    <property type="protein sequence ID" value="QDT33204.1"/>
    <property type="molecule type" value="Genomic_DNA"/>
</dbReference>